<proteinExistence type="inferred from homology"/>
<evidence type="ECO:0000313" key="13">
    <source>
        <dbReference type="EMBL" id="CAB5029381.1"/>
    </source>
</evidence>
<dbReference type="Pfam" id="PF01202">
    <property type="entry name" value="SKI"/>
    <property type="match status" value="1"/>
</dbReference>
<evidence type="ECO:0000256" key="2">
    <source>
        <dbReference type="ARBA" id="ARBA00006997"/>
    </source>
</evidence>
<keyword evidence="9" id="KW-0057">Aromatic amino acid biosynthesis</keyword>
<dbReference type="CDD" id="cd00464">
    <property type="entry name" value="SK"/>
    <property type="match status" value="1"/>
</dbReference>
<dbReference type="EMBL" id="CAFBPM010000017">
    <property type="protein sequence ID" value="CAB5029381.1"/>
    <property type="molecule type" value="Genomic_DNA"/>
</dbReference>
<dbReference type="Gene3D" id="3.40.50.300">
    <property type="entry name" value="P-loop containing nucleotide triphosphate hydrolases"/>
    <property type="match status" value="1"/>
</dbReference>
<dbReference type="HAMAP" id="MF_00109">
    <property type="entry name" value="Shikimate_kinase"/>
    <property type="match status" value="1"/>
</dbReference>
<evidence type="ECO:0000256" key="5">
    <source>
        <dbReference type="ARBA" id="ARBA00022679"/>
    </source>
</evidence>
<dbReference type="EC" id="2.7.1.71" evidence="3"/>
<evidence type="ECO:0000256" key="3">
    <source>
        <dbReference type="ARBA" id="ARBA00012154"/>
    </source>
</evidence>
<comment type="catalytic activity">
    <reaction evidence="10">
        <text>shikimate + ATP = 3-phosphoshikimate + ADP + H(+)</text>
        <dbReference type="Rhea" id="RHEA:13121"/>
        <dbReference type="ChEBI" id="CHEBI:15378"/>
        <dbReference type="ChEBI" id="CHEBI:30616"/>
        <dbReference type="ChEBI" id="CHEBI:36208"/>
        <dbReference type="ChEBI" id="CHEBI:145989"/>
        <dbReference type="ChEBI" id="CHEBI:456216"/>
        <dbReference type="EC" id="2.7.1.71"/>
    </reaction>
</comment>
<keyword evidence="7" id="KW-0418">Kinase</keyword>
<evidence type="ECO:0000313" key="11">
    <source>
        <dbReference type="EMBL" id="CAB4826887.1"/>
    </source>
</evidence>
<evidence type="ECO:0000256" key="9">
    <source>
        <dbReference type="ARBA" id="ARBA00023141"/>
    </source>
</evidence>
<evidence type="ECO:0000256" key="10">
    <source>
        <dbReference type="ARBA" id="ARBA00048567"/>
    </source>
</evidence>
<dbReference type="UniPathway" id="UPA00053">
    <property type="reaction ID" value="UER00088"/>
</dbReference>
<organism evidence="12">
    <name type="scientific">freshwater metagenome</name>
    <dbReference type="NCBI Taxonomy" id="449393"/>
    <lineage>
        <taxon>unclassified sequences</taxon>
        <taxon>metagenomes</taxon>
        <taxon>ecological metagenomes</taxon>
    </lineage>
</organism>
<comment type="similarity">
    <text evidence="2">Belongs to the shikimate kinase family.</text>
</comment>
<dbReference type="GO" id="GO:0009423">
    <property type="term" value="P:chorismate biosynthetic process"/>
    <property type="evidence" value="ECO:0007669"/>
    <property type="project" value="UniProtKB-UniPathway"/>
</dbReference>
<dbReference type="GO" id="GO:0005829">
    <property type="term" value="C:cytosol"/>
    <property type="evidence" value="ECO:0007669"/>
    <property type="project" value="TreeGrafter"/>
</dbReference>
<evidence type="ECO:0000256" key="4">
    <source>
        <dbReference type="ARBA" id="ARBA00022605"/>
    </source>
</evidence>
<evidence type="ECO:0000256" key="7">
    <source>
        <dbReference type="ARBA" id="ARBA00022777"/>
    </source>
</evidence>
<keyword evidence="8" id="KW-0067">ATP-binding</keyword>
<dbReference type="GO" id="GO:0008652">
    <property type="term" value="P:amino acid biosynthetic process"/>
    <property type="evidence" value="ECO:0007669"/>
    <property type="project" value="UniProtKB-KW"/>
</dbReference>
<evidence type="ECO:0000256" key="1">
    <source>
        <dbReference type="ARBA" id="ARBA00004842"/>
    </source>
</evidence>
<dbReference type="PROSITE" id="PS01128">
    <property type="entry name" value="SHIKIMATE_KINASE"/>
    <property type="match status" value="1"/>
</dbReference>
<dbReference type="PANTHER" id="PTHR21087:SF16">
    <property type="entry name" value="SHIKIMATE KINASE 1, CHLOROPLASTIC"/>
    <property type="match status" value="1"/>
</dbReference>
<name>A0A6J7EJ79_9ZZZZ</name>
<evidence type="ECO:0000313" key="12">
    <source>
        <dbReference type="EMBL" id="CAB4883447.1"/>
    </source>
</evidence>
<protein>
    <recommendedName>
        <fullName evidence="3">shikimate kinase</fullName>
        <ecNumber evidence="3">2.7.1.71</ecNumber>
    </recommendedName>
</protein>
<dbReference type="EMBL" id="CAFABE010000031">
    <property type="protein sequence ID" value="CAB4826887.1"/>
    <property type="molecule type" value="Genomic_DNA"/>
</dbReference>
<gene>
    <name evidence="11" type="ORF">UFOPK3164_00821</name>
    <name evidence="12" type="ORF">UFOPK3427_01761</name>
    <name evidence="13" type="ORF">UFOPK4112_01479</name>
</gene>
<reference evidence="12" key="1">
    <citation type="submission" date="2020-05" db="EMBL/GenBank/DDBJ databases">
        <authorList>
            <person name="Chiriac C."/>
            <person name="Salcher M."/>
            <person name="Ghai R."/>
            <person name="Kavagutti S V."/>
        </authorList>
    </citation>
    <scope>NUCLEOTIDE SEQUENCE</scope>
</reference>
<keyword evidence="4" id="KW-0028">Amino-acid biosynthesis</keyword>
<dbReference type="InterPro" id="IPR000623">
    <property type="entry name" value="Shikimate_kinase/TSH1"/>
</dbReference>
<dbReference type="EMBL" id="CAFBLT010000003">
    <property type="protein sequence ID" value="CAB4883447.1"/>
    <property type="molecule type" value="Genomic_DNA"/>
</dbReference>
<dbReference type="GO" id="GO:0004765">
    <property type="term" value="F:shikimate kinase activity"/>
    <property type="evidence" value="ECO:0007669"/>
    <property type="project" value="UniProtKB-EC"/>
</dbReference>
<dbReference type="InterPro" id="IPR027417">
    <property type="entry name" value="P-loop_NTPase"/>
</dbReference>
<dbReference type="PANTHER" id="PTHR21087">
    <property type="entry name" value="SHIKIMATE KINASE"/>
    <property type="match status" value="1"/>
</dbReference>
<dbReference type="InterPro" id="IPR023000">
    <property type="entry name" value="Shikimate_kinase_CS"/>
</dbReference>
<dbReference type="InterPro" id="IPR031322">
    <property type="entry name" value="Shikimate/glucono_kinase"/>
</dbReference>
<dbReference type="GO" id="GO:0005524">
    <property type="term" value="F:ATP binding"/>
    <property type="evidence" value="ECO:0007669"/>
    <property type="project" value="UniProtKB-KW"/>
</dbReference>
<dbReference type="GO" id="GO:0009073">
    <property type="term" value="P:aromatic amino acid family biosynthetic process"/>
    <property type="evidence" value="ECO:0007669"/>
    <property type="project" value="UniProtKB-KW"/>
</dbReference>
<keyword evidence="5" id="KW-0808">Transferase</keyword>
<sequence>MSASSSLVLVGLMGAGKSSVAAELANKASLRHLDTDRMIEASTGASVADLFAAEGEEAFRSLEFVALKEALASKERVVISTGGGIVTHDDARLLLEEHAPVVFLDVSVPVALERIGENAHERPLLGEDPFFSLTVLDRHRRLFYERVADLTMNVDEKSVEEIADQILERVGSSS</sequence>
<keyword evidence="6" id="KW-0547">Nucleotide-binding</keyword>
<accession>A0A6J7EJ79</accession>
<dbReference type="AlphaFoldDB" id="A0A6J7EJ79"/>
<dbReference type="SUPFAM" id="SSF52540">
    <property type="entry name" value="P-loop containing nucleoside triphosphate hydrolases"/>
    <property type="match status" value="1"/>
</dbReference>
<evidence type="ECO:0000256" key="6">
    <source>
        <dbReference type="ARBA" id="ARBA00022741"/>
    </source>
</evidence>
<dbReference type="PRINTS" id="PR01100">
    <property type="entry name" value="SHIKIMTKNASE"/>
</dbReference>
<comment type="pathway">
    <text evidence="1">Metabolic intermediate biosynthesis; chorismate biosynthesis; chorismate from D-erythrose 4-phosphate and phosphoenolpyruvate: step 5/7.</text>
</comment>
<evidence type="ECO:0000256" key="8">
    <source>
        <dbReference type="ARBA" id="ARBA00022840"/>
    </source>
</evidence>